<dbReference type="AlphaFoldDB" id="A0A1C1CV66"/>
<feature type="region of interest" description="Disordered" evidence="3">
    <location>
        <begin position="1"/>
        <end position="24"/>
    </location>
</feature>
<gene>
    <name evidence="5" type="ORF">CLCR_10172</name>
</gene>
<sequence length="426" mass="47059">MSEVQSVPDRIPTISLSKASSDSDPSIRADLLAQLRHSLLDIGFLYISDHGVDATVVNNLLALLPPLFDLPEGVKSSASLLNSPHFLGYSSFGHETTAGSQDQREQFEFANEVSVQDGDESLSTRLLGPNQWPVVDRDTGARDVETPAVSVGRLREAVEAYIREMQALSTRFLSLVEEALEVESGLLQRFTGPQDRLKVVHYRSSGSRDQSPKGSHVPSGWIQGVGPHKDSSGWMTFLLQTQPPPQAQAQAQAQEQAQPSHLTSSSSPSSNGCGTTTSSGSISGRGLQVLTKSGTWINVPPMPGTFVVNMGQAFEVVTNGLCKATTHRVLLPSGSFERYSVPFFQGVQPRLRKRDFMSLWAQFDERRHRWGDGLESDEARNVDSPFLKGKYDTWGEAQLRTKIRSHRDVGRRWYPDVYDKYVNDDN</sequence>
<feature type="compositionally biased region" description="Low complexity" evidence="3">
    <location>
        <begin position="247"/>
        <end position="284"/>
    </location>
</feature>
<dbReference type="Pfam" id="PF03171">
    <property type="entry name" value="2OG-FeII_Oxy"/>
    <property type="match status" value="1"/>
</dbReference>
<dbReference type="GO" id="GO:0051213">
    <property type="term" value="F:dioxygenase activity"/>
    <property type="evidence" value="ECO:0007669"/>
    <property type="project" value="UniProtKB-KW"/>
</dbReference>
<reference evidence="6" key="1">
    <citation type="submission" date="2015-07" db="EMBL/GenBank/DDBJ databases">
        <authorList>
            <person name="Teixeira M.M."/>
            <person name="Souza R.C."/>
            <person name="Almeida L.G."/>
            <person name="Vicente V.A."/>
            <person name="de Hoog S."/>
            <person name="Bocca A.L."/>
            <person name="de Almeida S.R."/>
            <person name="Vasconcelos A.T."/>
            <person name="Felipe M.S."/>
        </authorList>
    </citation>
    <scope>NUCLEOTIDE SEQUENCE [LARGE SCALE GENOMIC DNA]</scope>
    <source>
        <strain evidence="6">KSF</strain>
    </source>
</reference>
<keyword evidence="6" id="KW-1185">Reference proteome</keyword>
<evidence type="ECO:0000256" key="1">
    <source>
        <dbReference type="ARBA" id="ARBA00008056"/>
    </source>
</evidence>
<dbReference type="VEuPathDB" id="FungiDB:G647_03793"/>
<dbReference type="eggNOG" id="KOG0143">
    <property type="taxonomic scope" value="Eukaryota"/>
</dbReference>
<dbReference type="Gene3D" id="2.60.120.330">
    <property type="entry name" value="B-lactam Antibiotic, Isopenicillin N Synthase, Chain"/>
    <property type="match status" value="1"/>
</dbReference>
<dbReference type="STRING" id="86049.A0A1C1CV66"/>
<dbReference type="InterPro" id="IPR044861">
    <property type="entry name" value="IPNS-like_FE2OG_OXY"/>
</dbReference>
<keyword evidence="2" id="KW-0408">Iron</keyword>
<keyword evidence="2" id="KW-0479">Metal-binding</keyword>
<dbReference type="InterPro" id="IPR026992">
    <property type="entry name" value="DIOX_N"/>
</dbReference>
<dbReference type="InterPro" id="IPR005123">
    <property type="entry name" value="Oxoglu/Fe-dep_dioxygenase_dom"/>
</dbReference>
<dbReference type="VEuPathDB" id="FungiDB:CLCR_10172"/>
<feature type="compositionally biased region" description="Polar residues" evidence="3">
    <location>
        <begin position="204"/>
        <end position="213"/>
    </location>
</feature>
<feature type="compositionally biased region" description="Low complexity" evidence="3">
    <location>
        <begin position="15"/>
        <end position="24"/>
    </location>
</feature>
<comment type="caution">
    <text evidence="5">The sequence shown here is derived from an EMBL/GenBank/DDBJ whole genome shotgun (WGS) entry which is preliminary data.</text>
</comment>
<dbReference type="InterPro" id="IPR050231">
    <property type="entry name" value="Iron_ascorbate_oxido_reductase"/>
</dbReference>
<comment type="similarity">
    <text evidence="1 2">Belongs to the iron/ascorbate-dependent oxidoreductase family.</text>
</comment>
<protein>
    <submittedName>
        <fullName evidence="5">Putative hyoscyamine 6-dioxygenase</fullName>
    </submittedName>
</protein>
<dbReference type="Proteomes" id="UP000094526">
    <property type="component" value="Unassembled WGS sequence"/>
</dbReference>
<organism evidence="5 6">
    <name type="scientific">Cladophialophora carrionii</name>
    <dbReference type="NCBI Taxonomy" id="86049"/>
    <lineage>
        <taxon>Eukaryota</taxon>
        <taxon>Fungi</taxon>
        <taxon>Dikarya</taxon>
        <taxon>Ascomycota</taxon>
        <taxon>Pezizomycotina</taxon>
        <taxon>Eurotiomycetes</taxon>
        <taxon>Chaetothyriomycetidae</taxon>
        <taxon>Chaetothyriales</taxon>
        <taxon>Herpotrichiellaceae</taxon>
        <taxon>Cladophialophora</taxon>
    </lineage>
</organism>
<feature type="domain" description="Fe2OG dioxygenase" evidence="4">
    <location>
        <begin position="189"/>
        <end position="347"/>
    </location>
</feature>
<keyword evidence="5" id="KW-0223">Dioxygenase</keyword>
<evidence type="ECO:0000313" key="5">
    <source>
        <dbReference type="EMBL" id="OCT52389.1"/>
    </source>
</evidence>
<feature type="region of interest" description="Disordered" evidence="3">
    <location>
        <begin position="243"/>
        <end position="285"/>
    </location>
</feature>
<feature type="region of interest" description="Disordered" evidence="3">
    <location>
        <begin position="202"/>
        <end position="225"/>
    </location>
</feature>
<dbReference type="GO" id="GO:0046872">
    <property type="term" value="F:metal ion binding"/>
    <property type="evidence" value="ECO:0007669"/>
    <property type="project" value="UniProtKB-KW"/>
</dbReference>
<dbReference type="PROSITE" id="PS51471">
    <property type="entry name" value="FE2OG_OXY"/>
    <property type="match status" value="1"/>
</dbReference>
<dbReference type="SUPFAM" id="SSF51197">
    <property type="entry name" value="Clavaminate synthase-like"/>
    <property type="match status" value="1"/>
</dbReference>
<dbReference type="EMBL" id="LGRB01000008">
    <property type="protein sequence ID" value="OCT52389.1"/>
    <property type="molecule type" value="Genomic_DNA"/>
</dbReference>
<name>A0A1C1CV66_9EURO</name>
<evidence type="ECO:0000313" key="6">
    <source>
        <dbReference type="Proteomes" id="UP000094526"/>
    </source>
</evidence>
<keyword evidence="2" id="KW-0560">Oxidoreductase</keyword>
<dbReference type="InterPro" id="IPR027443">
    <property type="entry name" value="IPNS-like_sf"/>
</dbReference>
<evidence type="ECO:0000259" key="4">
    <source>
        <dbReference type="PROSITE" id="PS51471"/>
    </source>
</evidence>
<dbReference type="OrthoDB" id="294295at2759"/>
<accession>A0A1C1CV66</accession>
<dbReference type="Pfam" id="PF14226">
    <property type="entry name" value="DIOX_N"/>
    <property type="match status" value="1"/>
</dbReference>
<proteinExistence type="inferred from homology"/>
<dbReference type="GO" id="GO:0044283">
    <property type="term" value="P:small molecule biosynthetic process"/>
    <property type="evidence" value="ECO:0007669"/>
    <property type="project" value="UniProtKB-ARBA"/>
</dbReference>
<evidence type="ECO:0000256" key="3">
    <source>
        <dbReference type="SAM" id="MobiDB-lite"/>
    </source>
</evidence>
<evidence type="ECO:0000256" key="2">
    <source>
        <dbReference type="RuleBase" id="RU003682"/>
    </source>
</evidence>
<dbReference type="PANTHER" id="PTHR47990">
    <property type="entry name" value="2-OXOGLUTARATE (2OG) AND FE(II)-DEPENDENT OXYGENASE SUPERFAMILY PROTEIN-RELATED"/>
    <property type="match status" value="1"/>
</dbReference>